<sequence>MLSKDITAHTTAATESQPPAIKNDIGDDAPLSIDSFIMDATDPVGDSESVVRDNHQRTTEKLEDSLTNDKSELSHVYFVSDSILHDAPANLATTYKVIGSIHIESRIFRNHSHVVERP</sequence>
<reference evidence="2 3" key="1">
    <citation type="submission" date="2015-01" db="EMBL/GenBank/DDBJ databases">
        <title>The Genome Sequence of Fonsecaea pedrosoi CBS 271.37.</title>
        <authorList>
            <consortium name="The Broad Institute Genomics Platform"/>
            <person name="Cuomo C."/>
            <person name="de Hoog S."/>
            <person name="Gorbushina A."/>
            <person name="Stielow B."/>
            <person name="Teixiera M."/>
            <person name="Abouelleil A."/>
            <person name="Chapman S.B."/>
            <person name="Priest M."/>
            <person name="Young S.K."/>
            <person name="Wortman J."/>
            <person name="Nusbaum C."/>
            <person name="Birren B."/>
        </authorList>
    </citation>
    <scope>NUCLEOTIDE SEQUENCE [LARGE SCALE GENOMIC DNA]</scope>
    <source>
        <strain evidence="2 3">CBS 271.37</strain>
    </source>
</reference>
<dbReference type="VEuPathDB" id="FungiDB:Z517_09211"/>
<dbReference type="GeneID" id="25308701"/>
<feature type="compositionally biased region" description="Polar residues" evidence="1">
    <location>
        <begin position="8"/>
        <end position="17"/>
    </location>
</feature>
<protein>
    <submittedName>
        <fullName evidence="2">Uncharacterized protein</fullName>
    </submittedName>
</protein>
<dbReference type="EMBL" id="KN846974">
    <property type="protein sequence ID" value="KIW76767.1"/>
    <property type="molecule type" value="Genomic_DNA"/>
</dbReference>
<proteinExistence type="predicted"/>
<dbReference type="Proteomes" id="UP000053029">
    <property type="component" value="Unassembled WGS sequence"/>
</dbReference>
<feature type="region of interest" description="Disordered" evidence="1">
    <location>
        <begin position="44"/>
        <end position="66"/>
    </location>
</feature>
<gene>
    <name evidence="2" type="ORF">Z517_09211</name>
</gene>
<evidence type="ECO:0000256" key="1">
    <source>
        <dbReference type="SAM" id="MobiDB-lite"/>
    </source>
</evidence>
<evidence type="ECO:0000313" key="3">
    <source>
        <dbReference type="Proteomes" id="UP000053029"/>
    </source>
</evidence>
<feature type="region of interest" description="Disordered" evidence="1">
    <location>
        <begin position="1"/>
        <end position="25"/>
    </location>
</feature>
<organism evidence="2 3">
    <name type="scientific">Fonsecaea pedrosoi CBS 271.37</name>
    <dbReference type="NCBI Taxonomy" id="1442368"/>
    <lineage>
        <taxon>Eukaryota</taxon>
        <taxon>Fungi</taxon>
        <taxon>Dikarya</taxon>
        <taxon>Ascomycota</taxon>
        <taxon>Pezizomycotina</taxon>
        <taxon>Eurotiomycetes</taxon>
        <taxon>Chaetothyriomycetidae</taxon>
        <taxon>Chaetothyriales</taxon>
        <taxon>Herpotrichiellaceae</taxon>
        <taxon>Fonsecaea</taxon>
    </lineage>
</organism>
<feature type="compositionally biased region" description="Basic and acidic residues" evidence="1">
    <location>
        <begin position="49"/>
        <end position="66"/>
    </location>
</feature>
<dbReference type="HOGENOM" id="CLU_2073200_0_0_1"/>
<accession>A0A0D2ER79</accession>
<dbReference type="RefSeq" id="XP_013280575.1">
    <property type="nucleotide sequence ID" value="XM_013425121.1"/>
</dbReference>
<evidence type="ECO:0000313" key="2">
    <source>
        <dbReference type="EMBL" id="KIW76767.1"/>
    </source>
</evidence>
<dbReference type="AlphaFoldDB" id="A0A0D2ER79"/>
<keyword evidence="3" id="KW-1185">Reference proteome</keyword>
<name>A0A0D2ER79_9EURO</name>